<protein>
    <recommendedName>
        <fullName evidence="2 7">DNA repair protein RecO</fullName>
    </recommendedName>
    <alternativeName>
        <fullName evidence="6 7">Recombination protein O</fullName>
    </alternativeName>
</protein>
<comment type="function">
    <text evidence="7">Involved in DNA repair and RecF pathway recombination.</text>
</comment>
<name>A0A1Y4DCW9_9BACT</name>
<dbReference type="HAMAP" id="MF_00201">
    <property type="entry name" value="RecO"/>
    <property type="match status" value="1"/>
</dbReference>
<dbReference type="InterPro" id="IPR012340">
    <property type="entry name" value="NA-bd_OB-fold"/>
</dbReference>
<sequence length="236" mass="27026">MIFTDSGIILLRQDFREADRMVSLYTREHGRIHVRLPGVARAAGKLKALSEPFVYADYRIYVRRGGVVGTVTGGKLHQVFPTIRKDLKRTALAFHFCELFQRLTPLHQPSEEKFELLLASLTELEYGEPNPAFAAAFTLRLMMLAGFGLDHPVLQISPEFWRRMHEDKLSSLVFTDAEDLLSLAKCNSVCRRFLNRYLSYPLHTLKSFGLEDTEDLHQEHEMPLPDWAPLETASAH</sequence>
<evidence type="ECO:0000256" key="7">
    <source>
        <dbReference type="HAMAP-Rule" id="MF_00201"/>
    </source>
</evidence>
<evidence type="ECO:0000256" key="2">
    <source>
        <dbReference type="ARBA" id="ARBA00021310"/>
    </source>
</evidence>
<comment type="similarity">
    <text evidence="1 7">Belongs to the RecO family.</text>
</comment>
<dbReference type="GO" id="GO:0043590">
    <property type="term" value="C:bacterial nucleoid"/>
    <property type="evidence" value="ECO:0007669"/>
    <property type="project" value="TreeGrafter"/>
</dbReference>
<dbReference type="OrthoDB" id="9780797at2"/>
<dbReference type="Gene3D" id="1.20.1440.120">
    <property type="entry name" value="Recombination protein O, C-terminal domain"/>
    <property type="match status" value="1"/>
</dbReference>
<dbReference type="InterPro" id="IPR037278">
    <property type="entry name" value="ARFGAP/RecO"/>
</dbReference>
<dbReference type="GO" id="GO:0006310">
    <property type="term" value="P:DNA recombination"/>
    <property type="evidence" value="ECO:0007669"/>
    <property type="project" value="UniProtKB-UniRule"/>
</dbReference>
<evidence type="ECO:0000256" key="5">
    <source>
        <dbReference type="ARBA" id="ARBA00023204"/>
    </source>
</evidence>
<comment type="caution">
    <text evidence="9">The sequence shown here is derived from an EMBL/GenBank/DDBJ whole genome shotgun (WGS) entry which is preliminary data.</text>
</comment>
<dbReference type="InterPro" id="IPR003717">
    <property type="entry name" value="RecO"/>
</dbReference>
<dbReference type="RefSeq" id="WP_087287874.1">
    <property type="nucleotide sequence ID" value="NZ_NFJD01000002.1"/>
</dbReference>
<dbReference type="PANTHER" id="PTHR33991:SF1">
    <property type="entry name" value="DNA REPAIR PROTEIN RECO"/>
    <property type="match status" value="1"/>
</dbReference>
<feature type="domain" description="DNA replication/recombination mediator RecO N-terminal" evidence="8">
    <location>
        <begin position="1"/>
        <end position="79"/>
    </location>
</feature>
<dbReference type="Proteomes" id="UP000196368">
    <property type="component" value="Unassembled WGS sequence"/>
</dbReference>
<dbReference type="NCBIfam" id="TIGR00613">
    <property type="entry name" value="reco"/>
    <property type="match status" value="1"/>
</dbReference>
<dbReference type="Pfam" id="PF11967">
    <property type="entry name" value="RecO_N"/>
    <property type="match status" value="1"/>
</dbReference>
<dbReference type="EMBL" id="NFJD01000002">
    <property type="protein sequence ID" value="OUO56866.1"/>
    <property type="molecule type" value="Genomic_DNA"/>
</dbReference>
<dbReference type="InterPro" id="IPR042242">
    <property type="entry name" value="RecO_C"/>
</dbReference>
<keyword evidence="5 7" id="KW-0234">DNA repair</keyword>
<accession>A0A1Y4DCW9</accession>
<evidence type="ECO:0000256" key="1">
    <source>
        <dbReference type="ARBA" id="ARBA00007452"/>
    </source>
</evidence>
<dbReference type="AlphaFoldDB" id="A0A1Y4DCW9"/>
<keyword evidence="4 7" id="KW-0233">DNA recombination</keyword>
<dbReference type="Gene3D" id="2.40.50.140">
    <property type="entry name" value="Nucleic acid-binding proteins"/>
    <property type="match status" value="1"/>
</dbReference>
<dbReference type="GO" id="GO:0006302">
    <property type="term" value="P:double-strand break repair"/>
    <property type="evidence" value="ECO:0007669"/>
    <property type="project" value="TreeGrafter"/>
</dbReference>
<dbReference type="SUPFAM" id="SSF50249">
    <property type="entry name" value="Nucleic acid-binding proteins"/>
    <property type="match status" value="1"/>
</dbReference>
<dbReference type="PANTHER" id="PTHR33991">
    <property type="entry name" value="DNA REPAIR PROTEIN RECO"/>
    <property type="match status" value="1"/>
</dbReference>
<keyword evidence="10" id="KW-1185">Reference proteome</keyword>
<evidence type="ECO:0000313" key="10">
    <source>
        <dbReference type="Proteomes" id="UP000196368"/>
    </source>
</evidence>
<keyword evidence="3 7" id="KW-0227">DNA damage</keyword>
<proteinExistence type="inferred from homology"/>
<evidence type="ECO:0000256" key="4">
    <source>
        <dbReference type="ARBA" id="ARBA00023172"/>
    </source>
</evidence>
<evidence type="ECO:0000256" key="6">
    <source>
        <dbReference type="ARBA" id="ARBA00033409"/>
    </source>
</evidence>
<evidence type="ECO:0000256" key="3">
    <source>
        <dbReference type="ARBA" id="ARBA00022763"/>
    </source>
</evidence>
<reference evidence="10" key="1">
    <citation type="submission" date="2017-04" db="EMBL/GenBank/DDBJ databases">
        <title>Function of individual gut microbiota members based on whole genome sequencing of pure cultures obtained from chicken caecum.</title>
        <authorList>
            <person name="Medvecky M."/>
            <person name="Cejkova D."/>
            <person name="Polansky O."/>
            <person name="Karasova D."/>
            <person name="Kubasova T."/>
            <person name="Cizek A."/>
            <person name="Rychlik I."/>
        </authorList>
    </citation>
    <scope>NUCLEOTIDE SEQUENCE [LARGE SCALE GENOMIC DNA]</scope>
    <source>
        <strain evidence="10">An273</strain>
    </source>
</reference>
<organism evidence="9 10">
    <name type="scientific">Candidatus Avelusimicrobium gallicola</name>
    <dbReference type="NCBI Taxonomy" id="2562704"/>
    <lineage>
        <taxon>Bacteria</taxon>
        <taxon>Pseudomonadati</taxon>
        <taxon>Elusimicrobiota</taxon>
        <taxon>Elusimicrobia</taxon>
        <taxon>Elusimicrobiales</taxon>
        <taxon>Elusimicrobiaceae</taxon>
        <taxon>Candidatus Avelusimicrobium</taxon>
    </lineage>
</organism>
<dbReference type="SUPFAM" id="SSF57863">
    <property type="entry name" value="ArfGap/RecO-like zinc finger"/>
    <property type="match status" value="1"/>
</dbReference>
<evidence type="ECO:0000313" key="9">
    <source>
        <dbReference type="EMBL" id="OUO56866.1"/>
    </source>
</evidence>
<dbReference type="InterPro" id="IPR022572">
    <property type="entry name" value="DNA_rep/recomb_RecO_N"/>
</dbReference>
<evidence type="ECO:0000259" key="8">
    <source>
        <dbReference type="Pfam" id="PF11967"/>
    </source>
</evidence>
<gene>
    <name evidence="7" type="primary">recO</name>
    <name evidence="9" type="ORF">B5F75_03195</name>
</gene>
<dbReference type="Pfam" id="PF02565">
    <property type="entry name" value="RecO_C"/>
    <property type="match status" value="1"/>
</dbReference>